<feature type="domain" description="Neuraminidase-like" evidence="3">
    <location>
        <begin position="1872"/>
        <end position="2031"/>
    </location>
</feature>
<feature type="region of interest" description="Disordered" evidence="1">
    <location>
        <begin position="84"/>
        <end position="111"/>
    </location>
</feature>
<dbReference type="GeneID" id="19970447"/>
<dbReference type="InterPro" id="IPR046839">
    <property type="entry name" value="ABC_toxin_N"/>
</dbReference>
<evidence type="ECO:0000256" key="1">
    <source>
        <dbReference type="SAM" id="MobiDB-lite"/>
    </source>
</evidence>
<feature type="compositionally biased region" description="Basic and acidic residues" evidence="1">
    <location>
        <begin position="98"/>
        <end position="111"/>
    </location>
</feature>
<dbReference type="Proteomes" id="UP000030752">
    <property type="component" value="Unassembled WGS sequence"/>
</dbReference>
<dbReference type="InterPro" id="IPR041079">
    <property type="entry name" value="Neuraminidase-like"/>
</dbReference>
<dbReference type="STRING" id="1220924.W2RZG3"/>
<keyword evidence="6" id="KW-1185">Reference proteome</keyword>
<evidence type="ECO:0000259" key="4">
    <source>
        <dbReference type="Pfam" id="PF20220"/>
    </source>
</evidence>
<gene>
    <name evidence="5" type="ORF">HMPREF1541_03108</name>
</gene>
<name>W2RZG3_CYPE1</name>
<proteinExistence type="predicted"/>
<reference evidence="5 6" key="1">
    <citation type="submission" date="2013-03" db="EMBL/GenBank/DDBJ databases">
        <title>The Genome Sequence of Phialophora europaea CBS 101466.</title>
        <authorList>
            <consortium name="The Broad Institute Genomics Platform"/>
            <person name="Cuomo C."/>
            <person name="de Hoog S."/>
            <person name="Gorbushina A."/>
            <person name="Walker B."/>
            <person name="Young S.K."/>
            <person name="Zeng Q."/>
            <person name="Gargeya S."/>
            <person name="Fitzgerald M."/>
            <person name="Haas B."/>
            <person name="Abouelleil A."/>
            <person name="Allen A.W."/>
            <person name="Alvarado L."/>
            <person name="Arachchi H.M."/>
            <person name="Berlin A.M."/>
            <person name="Chapman S.B."/>
            <person name="Gainer-Dewar J."/>
            <person name="Goldberg J."/>
            <person name="Griggs A."/>
            <person name="Gujja S."/>
            <person name="Hansen M."/>
            <person name="Howarth C."/>
            <person name="Imamovic A."/>
            <person name="Ireland A."/>
            <person name="Larimer J."/>
            <person name="McCowan C."/>
            <person name="Murphy C."/>
            <person name="Pearson M."/>
            <person name="Poon T.W."/>
            <person name="Priest M."/>
            <person name="Roberts A."/>
            <person name="Saif S."/>
            <person name="Shea T."/>
            <person name="Sisk P."/>
            <person name="Sykes S."/>
            <person name="Wortman J."/>
            <person name="Nusbaum C."/>
            <person name="Birren B."/>
        </authorList>
    </citation>
    <scope>NUCLEOTIDE SEQUENCE [LARGE SCALE GENOMIC DNA]</scope>
    <source>
        <strain evidence="5 6">CBS 101466</strain>
    </source>
</reference>
<dbReference type="Pfam" id="PF18276">
    <property type="entry name" value="TcA_TcB_BD"/>
    <property type="match status" value="1"/>
</dbReference>
<feature type="region of interest" description="Disordered" evidence="1">
    <location>
        <begin position="2015"/>
        <end position="2036"/>
    </location>
</feature>
<dbReference type="RefSeq" id="XP_008715682.1">
    <property type="nucleotide sequence ID" value="XM_008717460.1"/>
</dbReference>
<dbReference type="InterPro" id="IPR040840">
    <property type="entry name" value="TcA_TcB_BD"/>
</dbReference>
<evidence type="ECO:0000259" key="3">
    <source>
        <dbReference type="Pfam" id="PF18413"/>
    </source>
</evidence>
<feature type="compositionally biased region" description="Basic and acidic residues" evidence="1">
    <location>
        <begin position="301"/>
        <end position="310"/>
    </location>
</feature>
<dbReference type="InParanoid" id="W2RZG3"/>
<accession>W2RZG3</accession>
<dbReference type="Pfam" id="PF20220">
    <property type="entry name" value="ABC_toxin_N"/>
    <property type="match status" value="1"/>
</dbReference>
<dbReference type="Pfam" id="PF18413">
    <property type="entry name" value="Neuraminidase"/>
    <property type="match status" value="1"/>
</dbReference>
<evidence type="ECO:0008006" key="7">
    <source>
        <dbReference type="Google" id="ProtNLM"/>
    </source>
</evidence>
<dbReference type="OrthoDB" id="4469896at2759"/>
<feature type="domain" description="Tc toxin complex TcA C-terminal TcB-binding" evidence="2">
    <location>
        <begin position="2744"/>
        <end position="3035"/>
    </location>
</feature>
<dbReference type="SUPFAM" id="SSF56988">
    <property type="entry name" value="Anthrax protective antigen"/>
    <property type="match status" value="1"/>
</dbReference>
<dbReference type="HOGENOM" id="CLU_000189_0_0_1"/>
<evidence type="ECO:0000313" key="6">
    <source>
        <dbReference type="Proteomes" id="UP000030752"/>
    </source>
</evidence>
<evidence type="ECO:0000313" key="5">
    <source>
        <dbReference type="EMBL" id="ETN41173.1"/>
    </source>
</evidence>
<organism evidence="5 6">
    <name type="scientific">Cyphellophora europaea (strain CBS 101466)</name>
    <name type="common">Phialophora europaea</name>
    <dbReference type="NCBI Taxonomy" id="1220924"/>
    <lineage>
        <taxon>Eukaryota</taxon>
        <taxon>Fungi</taxon>
        <taxon>Dikarya</taxon>
        <taxon>Ascomycota</taxon>
        <taxon>Pezizomycotina</taxon>
        <taxon>Eurotiomycetes</taxon>
        <taxon>Chaetothyriomycetidae</taxon>
        <taxon>Chaetothyriales</taxon>
        <taxon>Cyphellophoraceae</taxon>
        <taxon>Cyphellophora</taxon>
    </lineage>
</organism>
<feature type="compositionally biased region" description="Acidic residues" evidence="1">
    <location>
        <begin position="311"/>
        <end position="321"/>
    </location>
</feature>
<dbReference type="VEuPathDB" id="FungiDB:HMPREF1541_03108"/>
<feature type="domain" description="ABC toxin N-terminal" evidence="4">
    <location>
        <begin position="1719"/>
        <end position="1842"/>
    </location>
</feature>
<sequence length="3217" mass="358078">MAKPLGNDDAFQALKHKLVKTRKDHGASSSTLSKKDEAVFESLSPLFPQHKKIVSGILGSLKPDSTLRTLASSHGLEDLTALANNSSHGTSKHKIKSASHDGHAPTSPDRDDAVAFRRRLFALEPTGIIQRMVMDDDAGPFPNETVRHSVARFIENQPQSFDIRRTLLRSAFRRKNAFTGIPAENQSDVSSALKSLQTTLAMTDRPEAIKPMREIGLSTAFAVSSMSESAFTQAMNGKLDDNVAKDIHRRAINSRVQNDHALVSLLQTTRGTGIAALDGTTTLEQRKNMLTDHLHKAIDKRGRDMDRADNSDDDDDAEDDPDPKPVVDLEALFGSLDYCECSDCNSINSPAAYFVELLQFLRNNNLHWDMTKWPNSGKPGIEGTALEALFARRPDLGNIQLTCENTNTILPYIDLANEVMESFVEHKQKYVEDKHKPKRLTLDVFNIDDETSSELLAQPQHTNYTAYCILRDAVYPIVNAPYHQALDEARILLEFMKTSRYELITTFASKYSDDDNSNESPAERGKLLDQHHQTLERIATSEFWKMSQTEYIAITRESYWSKEFWIIKKKAAISDDDYLTHIKRKKAWIYWGFDTEAAMQSTDPDAKTGLMFVKKQLLQRAYVTYEDLVNLIKTRYTNPNMPTGWSRVVLESIRFSYQYLVPLVDKKQHDPCKKYRHLAQFLAYWKPWAKETGVEVNDCDNICLSETDILCWLKTWFEAIGKIVVLESGDVPRLPIEGHLVLHTTVNIPALALVARAEIPPLVQPSGSGWEDLGYLDREGTVRRQDGNMVAFVAPDSTLRDADGTLYVTHLKHLQTLYIVDPALTSFENEQDISQNHIIANVQADTSLVTWNVPFGRKDPPAVHYLAATETCNIDRVTVQHLDGTPLTADEWDRMQAFLRLWRRLGWSINEVDQALSGITQSSSQTNASADKTPDTIEDWNQVIDSGGCLCQACGHTLSDCCCSKPKPPEEDCCNLAGPDPPMYITPAVLEQLVAIKQLLDLGGLDLIQLLTLWYDISIEGSPSLYSKLFLVHSVSGIDPVFKANAEGSYLSTSTKISSHLAVITAALRINAETLAVLMADGAIEDDLSLGNISRLYKYVVLGRLLNMKPILIPRVIKVCGQPFFSPRATLDMVKLWQQIRDKGYTLPQIDYLINNRDDDPLKPLGPTTATILKATKTMIDGISKVNAEHADVNETETTAAILTNLSSKIPLIFEPDVTAAILALINGTTVYSTDAPPNLTITVPENMKAKLQYSTLKNMTPVRATLQVTGILTVEEASVAKALSNSNDWSAALERVAKKPGRFFDEVLFGIFSNKDEAKAVLLQGDVPALPPPPPVPTDVNSTGTGTSGSNAGADQTIDKSTARPKSLFFLQGLLPFLRMTLADQVIIETVSEASSISDAETRVLLLTKLITDSESQFGIHTLRNIVKSPPTYDSSFQGYLIPSTSDDFTFVAGGFSQEPPALSIDKQQVRLQHRQDDPTNVWYSDPVNLVSGKLYDFVVTGQPALNVQWKTPRLPISNIPASALLPGYASESVTTVFEKLYKAGLVINVLGLTASEVGYFSANPDDFSHVDFNEFTIDTWKRMADYTTLRDSLPMSTMTLIDFFKWAKKPDEAERLPKQISTVTNWKEDMVAKLIAKDAFNMTNPKSFVSETELIKLQKALVLQERIGVDPDVLFHWSKPLSFFWKESRQIAESIHKALRSRYDVTTWEQVAEPLFNKLRANQRDALIAFLLVQDSLRKWGVTDADSLFEFFLIDVQMGACLQTSRIKQAISSVQLFVQRCLLALEIDHGLDGFLFDRGRWEWMSRYRVWEANRKVFLWPENWLEPTLRDDKSEIFLALEAQLLQKDLSPDALQGAIKDYLNRVDQVSCLQVVGLVVDEGPRVLHIFAKTVTAPFSFFYRRYKSYVKTPGDWSPWETMQVDINTYEQEDNTGRVEKTGSFVLPVVWNGRLLAFLPEFSKKTVPVRAEDDKTTIQESGGRPLNASTPATYWAIKMGYTEYRNGKWTPKKLSTGEVAKLPEPPQPPADGSPAPPPTAPKLLPISSYRFVPKIFGTAPDTTIVIGVFSNEDTATIDTTGSAQSGVGWFQFDGGQVLTSSLAGTFAVKHTLTEFQFSIGSLALQMHSYQDDPATTEPLDYISEDPVAEYPLGTPLKPTIATGGGNTYDFYDRYSRQLLARASTAPTVEGIYDFYRNLTDLDGLAAAFGNAVKPATPFASYHELKTPYAIYNWEIGLHAPMLLMNKLLSLQQFDKALEVAHWVFDPFAKRSPRPVPGDLWQFPPFKNVLAENELEKTFAMLDPNMKVQEGSVIDEWRENPFEPHVVARARRQAYMKWFALRYIEILIAYGDWYFMQNTLETIPMAIQLYVQASHLYGPRAQRIPRRGKKKIQTFNSLLDQWDGFGNAVVQMELAFPFSQQSTKPLGQLYGKNVLANIFGFATSRYFCIPNNPRLDEVRNLIDDRLYKIRHCQDINGVVRQLPLFEPPIDPGLLVQAAAAGLSFASVVSDLNTPISNYRFHLLLQKALELCNELKGMAGTLLSVKEKRDAEALSNLRARHEVTVGGLAMELKKQALEDANLSLQAARQSRLAPVFRMKYFLQLLGEDMAKLPEESDEFTEIQNRFEALTEGAGFKLLPSEKLDMDKANDAAAENFWIGQIEALSSFLHMIPTTDIHGTPWGLGGAIKWGPASFAQGAAATARKMRIGTESMTAEASNANRMTNFLRQVQDRVYQANNAGYEIKTIDAQILVQEQKVRLAEQDITNQQQLLDNAAEVRDFLSGKYTNEALYAWMESSISSLYYQTYTLAYQLAKRAERAFAFERGLDASQANFISFGYWDASRAGLLAAERLYVGLKQLEAAHQADRGHDYEITKHISLRQVAPLALVRLRESSACDLTLPEVLFDMDFPGHYQRRIKSVALSIPCVVGPYTSISCTLRLLSSELRVAPTAGSAADYPRTPDDQDPRFRTITTVPVSAIAVSSATNDSGTFELGFRDERYAPFEGAGAAHSRWRLELPAALRAWDYGSIADVVLHLRYTAREGGTQLAAAASGAVRDFMRRAEAEARDEGLFAVFDLRAEFAAEWSRVVGPLSSTTAPAPPPPPPRALALRGIADRLPPFARVQQRSSGGGGSMGGVRRVTAQDVWVLLSSGSWVDGVELLDPAGDATELPAEVGGQTGGGMATFKALGIGVEVGDWVLNFRGAAGGAKLTKGVVVVRYTVS</sequence>
<protein>
    <recommendedName>
        <fullName evidence="7">Insecticidal toxin complex protein</fullName>
    </recommendedName>
</protein>
<dbReference type="EMBL" id="KB822719">
    <property type="protein sequence ID" value="ETN41173.1"/>
    <property type="molecule type" value="Genomic_DNA"/>
</dbReference>
<evidence type="ECO:0000259" key="2">
    <source>
        <dbReference type="Pfam" id="PF18276"/>
    </source>
</evidence>
<feature type="region of interest" description="Disordered" evidence="1">
    <location>
        <begin position="301"/>
        <end position="326"/>
    </location>
</feature>
<feature type="compositionally biased region" description="Pro residues" evidence="1">
    <location>
        <begin position="2020"/>
        <end position="2036"/>
    </location>
</feature>
<feature type="region of interest" description="Disordered" evidence="1">
    <location>
        <begin position="1329"/>
        <end position="1359"/>
    </location>
</feature>
<dbReference type="eggNOG" id="ENOG502RX9A">
    <property type="taxonomic scope" value="Eukaryota"/>
</dbReference>